<keyword evidence="6" id="KW-0275">Fatty acid biosynthesis</keyword>
<dbReference type="Proteomes" id="UP000184334">
    <property type="component" value="Unassembled WGS sequence"/>
</dbReference>
<dbReference type="CDD" id="cd05333">
    <property type="entry name" value="BKR_SDR_c"/>
    <property type="match status" value="1"/>
</dbReference>
<comment type="similarity">
    <text evidence="1 6">Belongs to the short-chain dehydrogenases/reductases (SDR) family.</text>
</comment>
<sequence length="249" mass="27339">MKLKNKICIVTGANRGIGKEISKKFVEEGAIVLGFARNVEALKKVEDELNALNKGTFKGYKVDVSNNEEINDTVKKIAKEFKRIDVLVNNAGVTKDTLLLLMKEDEFDFVINVNLKGVFLVTKAVAKIMRKQKEGSIINISSVVGLEGNIGQTNYSASKAGIIGMTKTWAKELTMRGEQIRVNAVAPGFIETDMTKNLNEEFKEAALQRILLKRLGSPEEVAKVVLFLASDDSSYVTGQVIRIDGGLSL</sequence>
<evidence type="ECO:0000256" key="1">
    <source>
        <dbReference type="ARBA" id="ARBA00006484"/>
    </source>
</evidence>
<comment type="pathway">
    <text evidence="6">Lipid metabolism; fatty acid biosynthesis.</text>
</comment>
<evidence type="ECO:0000256" key="5">
    <source>
        <dbReference type="PIRSR" id="PIRSR611284-2"/>
    </source>
</evidence>
<dbReference type="EMBL" id="FQUI01000032">
    <property type="protein sequence ID" value="SHF07223.1"/>
    <property type="molecule type" value="Genomic_DNA"/>
</dbReference>
<dbReference type="GO" id="GO:0004316">
    <property type="term" value="F:3-oxoacyl-[acyl-carrier-protein] reductase (NADPH) activity"/>
    <property type="evidence" value="ECO:0007669"/>
    <property type="project" value="UniProtKB-UniRule"/>
</dbReference>
<proteinExistence type="inferred from homology"/>
<dbReference type="PANTHER" id="PTHR42760">
    <property type="entry name" value="SHORT-CHAIN DEHYDROGENASES/REDUCTASES FAMILY MEMBER"/>
    <property type="match status" value="1"/>
</dbReference>
<evidence type="ECO:0000256" key="6">
    <source>
        <dbReference type="RuleBase" id="RU366074"/>
    </source>
</evidence>
<dbReference type="InterPro" id="IPR036291">
    <property type="entry name" value="NAD(P)-bd_dom_sf"/>
</dbReference>
<organism evidence="7 8">
    <name type="scientific">Marinitoga hydrogenitolerans (strain DSM 16785 / JCM 12826 / AT1271)</name>
    <dbReference type="NCBI Taxonomy" id="1122195"/>
    <lineage>
        <taxon>Bacteria</taxon>
        <taxon>Thermotogati</taxon>
        <taxon>Thermotogota</taxon>
        <taxon>Thermotogae</taxon>
        <taxon>Petrotogales</taxon>
        <taxon>Petrotogaceae</taxon>
        <taxon>Marinitoga</taxon>
    </lineage>
</organism>
<dbReference type="UniPathway" id="UPA00094"/>
<evidence type="ECO:0000313" key="8">
    <source>
        <dbReference type="Proteomes" id="UP000184334"/>
    </source>
</evidence>
<dbReference type="PRINTS" id="PR00080">
    <property type="entry name" value="SDRFAMILY"/>
</dbReference>
<dbReference type="InterPro" id="IPR020904">
    <property type="entry name" value="Sc_DH/Rdtase_CS"/>
</dbReference>
<feature type="binding site" evidence="5">
    <location>
        <position position="190"/>
    </location>
    <ligand>
        <name>NADP(+)</name>
        <dbReference type="ChEBI" id="CHEBI:58349"/>
    </ligand>
</feature>
<evidence type="ECO:0000313" key="7">
    <source>
        <dbReference type="EMBL" id="SHF07223.1"/>
    </source>
</evidence>
<dbReference type="NCBIfam" id="NF005559">
    <property type="entry name" value="PRK07231.1"/>
    <property type="match status" value="1"/>
</dbReference>
<evidence type="ECO:0000256" key="4">
    <source>
        <dbReference type="PIRSR" id="PIRSR611284-1"/>
    </source>
</evidence>
<dbReference type="SUPFAM" id="SSF51735">
    <property type="entry name" value="NAD(P)-binding Rossmann-fold domains"/>
    <property type="match status" value="1"/>
</dbReference>
<comment type="catalytic activity">
    <reaction evidence="6">
        <text>a (3R)-hydroxyacyl-[ACP] + NADP(+) = a 3-oxoacyl-[ACP] + NADPH + H(+)</text>
        <dbReference type="Rhea" id="RHEA:17397"/>
        <dbReference type="Rhea" id="RHEA-COMP:9916"/>
        <dbReference type="Rhea" id="RHEA-COMP:9945"/>
        <dbReference type="ChEBI" id="CHEBI:15378"/>
        <dbReference type="ChEBI" id="CHEBI:57783"/>
        <dbReference type="ChEBI" id="CHEBI:58349"/>
        <dbReference type="ChEBI" id="CHEBI:78776"/>
        <dbReference type="ChEBI" id="CHEBI:78827"/>
        <dbReference type="EC" id="1.1.1.100"/>
    </reaction>
</comment>
<comment type="subunit">
    <text evidence="6">Homotetramer.</text>
</comment>
<comment type="caution">
    <text evidence="7">The sequence shown here is derived from an EMBL/GenBank/DDBJ whole genome shotgun (WGS) entry which is preliminary data.</text>
</comment>
<feature type="active site" description="Proton acceptor" evidence="4">
    <location>
        <position position="155"/>
    </location>
</feature>
<dbReference type="STRING" id="1122195.SAMN02745164_01723"/>
<protein>
    <recommendedName>
        <fullName evidence="6">3-oxoacyl-[acyl-carrier-protein] reductase</fullName>
        <ecNumber evidence="6">1.1.1.100</ecNumber>
    </recommendedName>
</protein>
<name>A0A1M4YNJ3_MARH1</name>
<dbReference type="GO" id="GO:0006633">
    <property type="term" value="P:fatty acid biosynthetic process"/>
    <property type="evidence" value="ECO:0007669"/>
    <property type="project" value="UniProtKB-UniPathway"/>
</dbReference>
<dbReference type="Pfam" id="PF13561">
    <property type="entry name" value="adh_short_C2"/>
    <property type="match status" value="1"/>
</dbReference>
<keyword evidence="6" id="KW-0444">Lipid biosynthesis</keyword>
<keyword evidence="3 6" id="KW-0560">Oxidoreductase</keyword>
<dbReference type="InterPro" id="IPR011284">
    <property type="entry name" value="3oxo_ACP_reduc"/>
</dbReference>
<reference evidence="7" key="1">
    <citation type="submission" date="2016-11" db="EMBL/GenBank/DDBJ databases">
        <authorList>
            <person name="Varghese N."/>
            <person name="Submissions S."/>
        </authorList>
    </citation>
    <scope>NUCLEOTIDE SEQUENCE [LARGE SCALE GENOMIC DNA]</scope>
    <source>
        <strain evidence="7">DSM 16785</strain>
    </source>
</reference>
<dbReference type="NCBIfam" id="NF009466">
    <property type="entry name" value="PRK12826.1-2"/>
    <property type="match status" value="1"/>
</dbReference>
<feature type="binding site" evidence="5">
    <location>
        <begin position="12"/>
        <end position="15"/>
    </location>
    <ligand>
        <name>NADP(+)</name>
        <dbReference type="ChEBI" id="CHEBI:58349"/>
    </ligand>
</feature>
<dbReference type="AlphaFoldDB" id="A0A1M4YNJ3"/>
<dbReference type="PANTHER" id="PTHR42760:SF133">
    <property type="entry name" value="3-OXOACYL-[ACYL-CARRIER-PROTEIN] REDUCTASE"/>
    <property type="match status" value="1"/>
</dbReference>
<dbReference type="GO" id="GO:0048038">
    <property type="term" value="F:quinone binding"/>
    <property type="evidence" value="ECO:0007669"/>
    <property type="project" value="TreeGrafter"/>
</dbReference>
<evidence type="ECO:0000256" key="2">
    <source>
        <dbReference type="ARBA" id="ARBA00022857"/>
    </source>
</evidence>
<dbReference type="RefSeq" id="WP_072865427.1">
    <property type="nucleotide sequence ID" value="NZ_FQUI01000032.1"/>
</dbReference>
<dbReference type="PROSITE" id="PS00061">
    <property type="entry name" value="ADH_SHORT"/>
    <property type="match status" value="1"/>
</dbReference>
<dbReference type="EC" id="1.1.1.100" evidence="6"/>
<dbReference type="PRINTS" id="PR00081">
    <property type="entry name" value="GDHRDH"/>
</dbReference>
<keyword evidence="6" id="KW-0276">Fatty acid metabolism</keyword>
<comment type="function">
    <text evidence="6">Catalyzes the NADPH-dependent reduction of beta-ketoacyl-ACP substrates to beta-hydroxyacyl-ACP products, the first reductive step in the elongation cycle of fatty acid biosynthesis.</text>
</comment>
<feature type="binding site" evidence="5">
    <location>
        <position position="90"/>
    </location>
    <ligand>
        <name>NADP(+)</name>
        <dbReference type="ChEBI" id="CHEBI:58349"/>
    </ligand>
</feature>
<accession>A0A1M4YNJ3</accession>
<keyword evidence="6" id="KW-0443">Lipid metabolism</keyword>
<dbReference type="FunFam" id="3.40.50.720:FF:000115">
    <property type="entry name" value="3-oxoacyl-[acyl-carrier-protein] reductase FabG"/>
    <property type="match status" value="1"/>
</dbReference>
<dbReference type="GO" id="GO:0051287">
    <property type="term" value="F:NAD binding"/>
    <property type="evidence" value="ECO:0007669"/>
    <property type="project" value="UniProtKB-UniRule"/>
</dbReference>
<keyword evidence="2 5" id="KW-0521">NADP</keyword>
<dbReference type="NCBIfam" id="TIGR01830">
    <property type="entry name" value="3oxo_ACP_reduc"/>
    <property type="match status" value="1"/>
</dbReference>
<dbReference type="InterPro" id="IPR002347">
    <property type="entry name" value="SDR_fam"/>
</dbReference>
<evidence type="ECO:0000256" key="3">
    <source>
        <dbReference type="ARBA" id="ARBA00023002"/>
    </source>
</evidence>
<dbReference type="Gene3D" id="3.40.50.720">
    <property type="entry name" value="NAD(P)-binding Rossmann-like Domain"/>
    <property type="match status" value="1"/>
</dbReference>
<dbReference type="OrthoDB" id="9803333at2"/>
<keyword evidence="8" id="KW-1185">Reference proteome</keyword>
<gene>
    <name evidence="7" type="ORF">SAMN02745164_01723</name>
</gene>
<feature type="binding site" evidence="5">
    <location>
        <begin position="155"/>
        <end position="159"/>
    </location>
    <ligand>
        <name>NADP(+)</name>
        <dbReference type="ChEBI" id="CHEBI:58349"/>
    </ligand>
</feature>